<gene>
    <name evidence="10" type="ORF">ACFQ3N_17065</name>
</gene>
<feature type="transmembrane region" description="Helical" evidence="8">
    <location>
        <begin position="187"/>
        <end position="209"/>
    </location>
</feature>
<dbReference type="PANTHER" id="PTHR43357:SF3">
    <property type="entry name" value="FE(3+)-TRANSPORT SYSTEM PERMEASE PROTEIN FBPB 2"/>
    <property type="match status" value="1"/>
</dbReference>
<evidence type="ECO:0000256" key="3">
    <source>
        <dbReference type="ARBA" id="ARBA00022475"/>
    </source>
</evidence>
<feature type="transmembrane region" description="Helical" evidence="8">
    <location>
        <begin position="469"/>
        <end position="486"/>
    </location>
</feature>
<dbReference type="EMBL" id="JBHTKJ010000058">
    <property type="protein sequence ID" value="MFD1040086.1"/>
    <property type="molecule type" value="Genomic_DNA"/>
</dbReference>
<dbReference type="CDD" id="cd06261">
    <property type="entry name" value="TM_PBP2"/>
    <property type="match status" value="2"/>
</dbReference>
<evidence type="ECO:0000256" key="7">
    <source>
        <dbReference type="ARBA" id="ARBA00023136"/>
    </source>
</evidence>
<organism evidence="10 11">
    <name type="scientific">Virgibacillus byunsanensis</name>
    <dbReference type="NCBI Taxonomy" id="570945"/>
    <lineage>
        <taxon>Bacteria</taxon>
        <taxon>Bacillati</taxon>
        <taxon>Bacillota</taxon>
        <taxon>Bacilli</taxon>
        <taxon>Bacillales</taxon>
        <taxon>Bacillaceae</taxon>
        <taxon>Virgibacillus</taxon>
    </lineage>
</organism>
<evidence type="ECO:0000256" key="4">
    <source>
        <dbReference type="ARBA" id="ARBA00022519"/>
    </source>
</evidence>
<feature type="domain" description="ABC transmembrane type-1" evidence="9">
    <location>
        <begin position="332"/>
        <end position="537"/>
    </location>
</feature>
<keyword evidence="6 8" id="KW-1133">Transmembrane helix</keyword>
<keyword evidence="3" id="KW-1003">Cell membrane</keyword>
<dbReference type="InterPro" id="IPR000515">
    <property type="entry name" value="MetI-like"/>
</dbReference>
<feature type="transmembrane region" description="Helical" evidence="8">
    <location>
        <begin position="369"/>
        <end position="392"/>
    </location>
</feature>
<dbReference type="Gene3D" id="1.10.3720.10">
    <property type="entry name" value="MetI-like"/>
    <property type="match status" value="2"/>
</dbReference>
<dbReference type="PROSITE" id="PS50928">
    <property type="entry name" value="ABC_TM1"/>
    <property type="match status" value="2"/>
</dbReference>
<evidence type="ECO:0000256" key="6">
    <source>
        <dbReference type="ARBA" id="ARBA00022989"/>
    </source>
</evidence>
<evidence type="ECO:0000313" key="10">
    <source>
        <dbReference type="EMBL" id="MFD1040086.1"/>
    </source>
</evidence>
<dbReference type="Proteomes" id="UP001597040">
    <property type="component" value="Unassembled WGS sequence"/>
</dbReference>
<feature type="domain" description="ABC transmembrane type-1" evidence="9">
    <location>
        <begin position="56"/>
        <end position="259"/>
    </location>
</feature>
<evidence type="ECO:0000256" key="2">
    <source>
        <dbReference type="ARBA" id="ARBA00022448"/>
    </source>
</evidence>
<keyword evidence="2 8" id="KW-0813">Transport</keyword>
<accession>A0ABW3LNT6</accession>
<keyword evidence="4" id="KW-0997">Cell inner membrane</keyword>
<sequence length="546" mass="61531">MKFYRKLSSYLNIWTLGSLFIVILILLPNISILFNFFTEETSNWQHIKEFILPNLLKNTTIIIIFTGILTILIGTSLAWLISAFDFPLKRFFKWGLILPLAIPPYIAAYTYNGMLNYTGVIQTTLRNNYNVTVSQSYFDIMTLPGAIFIFTLFLYPYVYMITRTFLSNQSASLIENARLLGRNSFEIFFKVVLPISRGAIVGGVSLVLLEVLNDYGVVQYFGIPTFSTAIFQTWFGMGDLNAAIKLSATLMFIVFSILIIEKFLRGRKRYSYSSPKVRPLTPIQLRGWRGWIAFGYSLLIFGLGFLIPLIQLLDWVLLTYEKIADPVFTSLIFNSLLVAIVGASMITVFAIIIANFARIHQSVLSRASAQITILGYSIPGAVIAVGIITVFIATDNILFGFYEFIGMDPMLYLSTSLFMLISAYVIRFLAVGFNAIEAGFDKIGNKYTEASRTLGMGMTKTFFKVDVRLIKGAILSGFILSFIEILKELPLTLILRPFNFDTLSTKAFQYASDEQIHEASLASIIIIIISAIAIFIFYHALEKEPK</sequence>
<feature type="transmembrane region" description="Helical" evidence="8">
    <location>
        <begin position="91"/>
        <end position="111"/>
    </location>
</feature>
<keyword evidence="5 8" id="KW-0812">Transmembrane</keyword>
<feature type="transmembrane region" description="Helical" evidence="8">
    <location>
        <begin position="146"/>
        <end position="166"/>
    </location>
</feature>
<dbReference type="InterPro" id="IPR035906">
    <property type="entry name" value="MetI-like_sf"/>
</dbReference>
<name>A0ABW3LNT6_9BACI</name>
<dbReference type="RefSeq" id="WP_390363836.1">
    <property type="nucleotide sequence ID" value="NZ_JBHTKJ010000058.1"/>
</dbReference>
<protein>
    <submittedName>
        <fullName evidence="10">ABC transporter permease</fullName>
    </submittedName>
</protein>
<keyword evidence="7 8" id="KW-0472">Membrane</keyword>
<dbReference type="Pfam" id="PF00528">
    <property type="entry name" value="BPD_transp_1"/>
    <property type="match status" value="2"/>
</dbReference>
<feature type="transmembrane region" description="Helical" evidence="8">
    <location>
        <begin position="519"/>
        <end position="541"/>
    </location>
</feature>
<dbReference type="SUPFAM" id="SSF161098">
    <property type="entry name" value="MetI-like"/>
    <property type="match status" value="2"/>
</dbReference>
<dbReference type="PANTHER" id="PTHR43357">
    <property type="entry name" value="INNER MEMBRANE ABC TRANSPORTER PERMEASE PROTEIN YDCV"/>
    <property type="match status" value="1"/>
</dbReference>
<feature type="transmembrane region" description="Helical" evidence="8">
    <location>
        <begin position="61"/>
        <end position="84"/>
    </location>
</feature>
<comment type="caution">
    <text evidence="10">The sequence shown here is derived from an EMBL/GenBank/DDBJ whole genome shotgun (WGS) entry which is preliminary data.</text>
</comment>
<evidence type="ECO:0000256" key="5">
    <source>
        <dbReference type="ARBA" id="ARBA00022692"/>
    </source>
</evidence>
<evidence type="ECO:0000259" key="9">
    <source>
        <dbReference type="PROSITE" id="PS50928"/>
    </source>
</evidence>
<feature type="transmembrane region" description="Helical" evidence="8">
    <location>
        <begin position="331"/>
        <end position="357"/>
    </location>
</feature>
<feature type="transmembrane region" description="Helical" evidence="8">
    <location>
        <begin position="291"/>
        <end position="311"/>
    </location>
</feature>
<reference evidence="11" key="1">
    <citation type="journal article" date="2019" name="Int. J. Syst. Evol. Microbiol.">
        <title>The Global Catalogue of Microorganisms (GCM) 10K type strain sequencing project: providing services to taxonomists for standard genome sequencing and annotation.</title>
        <authorList>
            <consortium name="The Broad Institute Genomics Platform"/>
            <consortium name="The Broad Institute Genome Sequencing Center for Infectious Disease"/>
            <person name="Wu L."/>
            <person name="Ma J."/>
        </authorList>
    </citation>
    <scope>NUCLEOTIDE SEQUENCE [LARGE SCALE GENOMIC DNA]</scope>
    <source>
        <strain evidence="11">CCUG 56754</strain>
    </source>
</reference>
<feature type="transmembrane region" description="Helical" evidence="8">
    <location>
        <begin position="412"/>
        <end position="436"/>
    </location>
</feature>
<comment type="subcellular location">
    <subcellularLocation>
        <location evidence="1">Cell inner membrane</location>
        <topology evidence="1">Multi-pass membrane protein</topology>
    </subcellularLocation>
    <subcellularLocation>
        <location evidence="8">Cell membrane</location>
        <topology evidence="8">Multi-pass membrane protein</topology>
    </subcellularLocation>
</comment>
<evidence type="ECO:0000256" key="8">
    <source>
        <dbReference type="RuleBase" id="RU363032"/>
    </source>
</evidence>
<proteinExistence type="inferred from homology"/>
<feature type="transmembrane region" description="Helical" evidence="8">
    <location>
        <begin position="12"/>
        <end position="34"/>
    </location>
</feature>
<keyword evidence="11" id="KW-1185">Reference proteome</keyword>
<evidence type="ECO:0000313" key="11">
    <source>
        <dbReference type="Proteomes" id="UP001597040"/>
    </source>
</evidence>
<feature type="transmembrane region" description="Helical" evidence="8">
    <location>
        <begin position="242"/>
        <end position="260"/>
    </location>
</feature>
<comment type="similarity">
    <text evidence="8">Belongs to the binding-protein-dependent transport system permease family.</text>
</comment>
<evidence type="ECO:0000256" key="1">
    <source>
        <dbReference type="ARBA" id="ARBA00004429"/>
    </source>
</evidence>